<protein>
    <submittedName>
        <fullName evidence="7">Uncharacterized membrane-anchored protein YitT (DUF2179 family)</fullName>
    </submittedName>
</protein>
<gene>
    <name evidence="7" type="ORF">EDC28_103455</name>
</gene>
<evidence type="ECO:0000256" key="3">
    <source>
        <dbReference type="ARBA" id="ARBA00022692"/>
    </source>
</evidence>
<keyword evidence="3 6" id="KW-0812">Transmembrane</keyword>
<dbReference type="InterPro" id="IPR003740">
    <property type="entry name" value="YitT"/>
</dbReference>
<evidence type="ECO:0000256" key="1">
    <source>
        <dbReference type="ARBA" id="ARBA00004651"/>
    </source>
</evidence>
<feature type="transmembrane region" description="Helical" evidence="6">
    <location>
        <begin position="109"/>
        <end position="131"/>
    </location>
</feature>
<keyword evidence="4 6" id="KW-1133">Transmembrane helix</keyword>
<dbReference type="PANTHER" id="PTHR33545">
    <property type="entry name" value="UPF0750 MEMBRANE PROTEIN YITT-RELATED"/>
    <property type="match status" value="1"/>
</dbReference>
<keyword evidence="5 6" id="KW-0472">Membrane</keyword>
<dbReference type="Proteomes" id="UP000268033">
    <property type="component" value="Unassembled WGS sequence"/>
</dbReference>
<feature type="transmembrane region" description="Helical" evidence="6">
    <location>
        <begin position="18"/>
        <end position="35"/>
    </location>
</feature>
<name>A0A3N1PLU9_9GAMM</name>
<evidence type="ECO:0000256" key="5">
    <source>
        <dbReference type="ARBA" id="ARBA00023136"/>
    </source>
</evidence>
<evidence type="ECO:0000313" key="8">
    <source>
        <dbReference type="Proteomes" id="UP000268033"/>
    </source>
</evidence>
<dbReference type="STRING" id="584787.GCA_001247655_02374"/>
<reference evidence="7 8" key="1">
    <citation type="submission" date="2018-11" db="EMBL/GenBank/DDBJ databases">
        <title>Genomic Encyclopedia of Type Strains, Phase IV (KMG-IV): sequencing the most valuable type-strain genomes for metagenomic binning, comparative biology and taxonomic classification.</title>
        <authorList>
            <person name="Goeker M."/>
        </authorList>
    </citation>
    <scope>NUCLEOTIDE SEQUENCE [LARGE SCALE GENOMIC DNA]</scope>
    <source>
        <strain evidence="7 8">DSM 21945</strain>
    </source>
</reference>
<dbReference type="AlphaFoldDB" id="A0A3N1PLU9"/>
<dbReference type="InterPro" id="IPR051461">
    <property type="entry name" value="UPF0750_membrane"/>
</dbReference>
<dbReference type="PANTHER" id="PTHR33545:SF5">
    <property type="entry name" value="UPF0750 MEMBRANE PROTEIN YITT"/>
    <property type="match status" value="1"/>
</dbReference>
<keyword evidence="8" id="KW-1185">Reference proteome</keyword>
<feature type="transmembrane region" description="Helical" evidence="6">
    <location>
        <begin position="79"/>
        <end position="97"/>
    </location>
</feature>
<organism evidence="7 8">
    <name type="scientific">Gallaecimonas pentaromativorans</name>
    <dbReference type="NCBI Taxonomy" id="584787"/>
    <lineage>
        <taxon>Bacteria</taxon>
        <taxon>Pseudomonadati</taxon>
        <taxon>Pseudomonadota</taxon>
        <taxon>Gammaproteobacteria</taxon>
        <taxon>Enterobacterales</taxon>
        <taxon>Gallaecimonadaceae</taxon>
        <taxon>Gallaecimonas</taxon>
    </lineage>
</organism>
<dbReference type="GO" id="GO:0005886">
    <property type="term" value="C:plasma membrane"/>
    <property type="evidence" value="ECO:0007669"/>
    <property type="project" value="UniProtKB-SubCell"/>
</dbReference>
<sequence length="205" mass="22083">MTAITKAPASSHSVIEDATALLTASCFVAFGVFMLRDCGLITGGTAGLALLLTHFSPFSFGQLFMALNLPFFYLAWKKMGLAFTLRTILSIVVVSLLSDNLGQVIQIGYVHPFFAGLVGGLMMGVGLLIFFRHKASLGGFNIFALYLQERFNIRAGKVQMALDCTIVVASFFTLSPWLLLCSVVGAIALNFILATNHKAGRYNAS</sequence>
<keyword evidence="2" id="KW-1003">Cell membrane</keyword>
<proteinExistence type="predicted"/>
<comment type="caution">
    <text evidence="7">The sequence shown here is derived from an EMBL/GenBank/DDBJ whole genome shotgun (WGS) entry which is preliminary data.</text>
</comment>
<evidence type="ECO:0000256" key="4">
    <source>
        <dbReference type="ARBA" id="ARBA00022989"/>
    </source>
</evidence>
<evidence type="ECO:0000256" key="2">
    <source>
        <dbReference type="ARBA" id="ARBA00022475"/>
    </source>
</evidence>
<dbReference type="EMBL" id="RJUL01000003">
    <property type="protein sequence ID" value="ROQ28858.1"/>
    <property type="molecule type" value="Genomic_DNA"/>
</dbReference>
<dbReference type="Pfam" id="PF02588">
    <property type="entry name" value="YitT_membrane"/>
    <property type="match status" value="1"/>
</dbReference>
<feature type="transmembrane region" description="Helical" evidence="6">
    <location>
        <begin position="166"/>
        <end position="193"/>
    </location>
</feature>
<feature type="transmembrane region" description="Helical" evidence="6">
    <location>
        <begin position="47"/>
        <end position="73"/>
    </location>
</feature>
<comment type="subcellular location">
    <subcellularLocation>
        <location evidence="1">Cell membrane</location>
        <topology evidence="1">Multi-pass membrane protein</topology>
    </subcellularLocation>
</comment>
<evidence type="ECO:0000256" key="6">
    <source>
        <dbReference type="SAM" id="Phobius"/>
    </source>
</evidence>
<dbReference type="RefSeq" id="WP_123421206.1">
    <property type="nucleotide sequence ID" value="NZ_RJUL01000003.1"/>
</dbReference>
<accession>A0A3N1PLU9</accession>
<evidence type="ECO:0000313" key="7">
    <source>
        <dbReference type="EMBL" id="ROQ28858.1"/>
    </source>
</evidence>